<evidence type="ECO:0000313" key="3">
    <source>
        <dbReference type="Proteomes" id="UP000271003"/>
    </source>
</evidence>
<dbReference type="Gene3D" id="1.10.3480.10">
    <property type="entry name" value="TorD-like"/>
    <property type="match status" value="1"/>
</dbReference>
<gene>
    <name evidence="2" type="ORF">SUTMEG_08640</name>
</gene>
<dbReference type="Proteomes" id="UP000271003">
    <property type="component" value="Chromosome"/>
</dbReference>
<dbReference type="InterPro" id="IPR050289">
    <property type="entry name" value="TorD/DmsD_chaperones"/>
</dbReference>
<proteinExistence type="predicted"/>
<dbReference type="InterPro" id="IPR036411">
    <property type="entry name" value="TorD-like_sf"/>
</dbReference>
<sequence length="198" mass="21271">MTNPEASEAAELDALEARLFDALSLFWRGVRTEAWFAAWPEIVSGVSALEGESNADDEIAALAPLDPLALERAFAKCFYGVGDETIPLAQSCWESAEHTYGGPAALACTTLYRRFGLKTGGADHLPDDHIGVMLAFAAELVRRDETETLERFLRAGALAWWPRVAEAIEGAEGGGTILPVARTTLRLLRVAQARAAAA</sequence>
<evidence type="ECO:0000313" key="2">
    <source>
        <dbReference type="EMBL" id="BBF22973.1"/>
    </source>
</evidence>
<dbReference type="OrthoDB" id="9154644at2"/>
<reference evidence="2 3" key="1">
    <citation type="journal article" date="2018" name="Int. J. Syst. Evol. Microbiol.">
        <title>Mesosutterella multiformis gen. nov., sp. nov., a member of the family Sutterellaceae and Sutterella megalosphaeroides sp. nov., isolated from human faeces.</title>
        <authorList>
            <person name="Sakamoto M."/>
            <person name="Ikeyama N."/>
            <person name="Kunihiro T."/>
            <person name="Iino T."/>
            <person name="Yuki M."/>
            <person name="Ohkuma M."/>
        </authorList>
    </citation>
    <scope>NUCLEOTIDE SEQUENCE [LARGE SCALE GENOMIC DNA]</scope>
    <source>
        <strain evidence="2 3">6FBBBH3</strain>
    </source>
</reference>
<dbReference type="AlphaFoldDB" id="A0A2Z6I926"/>
<organism evidence="2 3">
    <name type="scientific">Sutterella megalosphaeroides</name>
    <dbReference type="NCBI Taxonomy" id="2494234"/>
    <lineage>
        <taxon>Bacteria</taxon>
        <taxon>Pseudomonadati</taxon>
        <taxon>Pseudomonadota</taxon>
        <taxon>Betaproteobacteria</taxon>
        <taxon>Burkholderiales</taxon>
        <taxon>Sutterellaceae</taxon>
        <taxon>Sutterella</taxon>
    </lineage>
</organism>
<dbReference type="EMBL" id="AP018786">
    <property type="protein sequence ID" value="BBF22973.1"/>
    <property type="molecule type" value="Genomic_DNA"/>
</dbReference>
<dbReference type="PANTHER" id="PTHR34227:SF1">
    <property type="entry name" value="DIMETHYL SULFOXIDE REDUCTASE CHAPERONE-RELATED"/>
    <property type="match status" value="1"/>
</dbReference>
<dbReference type="Pfam" id="PF02613">
    <property type="entry name" value="Nitrate_red_del"/>
    <property type="match status" value="1"/>
</dbReference>
<evidence type="ECO:0000256" key="1">
    <source>
        <dbReference type="ARBA" id="ARBA00023186"/>
    </source>
</evidence>
<accession>A0A2Z6I926</accession>
<dbReference type="SUPFAM" id="SSF89155">
    <property type="entry name" value="TorD-like"/>
    <property type="match status" value="1"/>
</dbReference>
<dbReference type="PANTHER" id="PTHR34227">
    <property type="entry name" value="CHAPERONE PROTEIN YCDY"/>
    <property type="match status" value="1"/>
</dbReference>
<dbReference type="RefSeq" id="WP_120176630.1">
    <property type="nucleotide sequence ID" value="NZ_AP018786.1"/>
</dbReference>
<dbReference type="KEGG" id="sutt:SUTMEG_08640"/>
<name>A0A2Z6I926_9BURK</name>
<keyword evidence="1" id="KW-0143">Chaperone</keyword>
<protein>
    <submittedName>
        <fullName evidence="2">Uncharacterized protein</fullName>
    </submittedName>
</protein>
<keyword evidence="3" id="KW-1185">Reference proteome</keyword>
<dbReference type="InterPro" id="IPR020945">
    <property type="entry name" value="DMSO/NO3_reduct_chaperone"/>
</dbReference>